<gene>
    <name evidence="6" type="ORF">Agabi119p4_2276</name>
</gene>
<keyword evidence="3" id="KW-0949">S-adenosyl-L-methionine</keyword>
<evidence type="ECO:0000259" key="5">
    <source>
        <dbReference type="Pfam" id="PF08100"/>
    </source>
</evidence>
<dbReference type="Proteomes" id="UP000629468">
    <property type="component" value="Unassembled WGS sequence"/>
</dbReference>
<dbReference type="InterPro" id="IPR012967">
    <property type="entry name" value="COMT_dimerisation"/>
</dbReference>
<dbReference type="InterPro" id="IPR036388">
    <property type="entry name" value="WH-like_DNA-bd_sf"/>
</dbReference>
<dbReference type="GO" id="GO:0046983">
    <property type="term" value="F:protein dimerization activity"/>
    <property type="evidence" value="ECO:0007669"/>
    <property type="project" value="InterPro"/>
</dbReference>
<evidence type="ECO:0000313" key="6">
    <source>
        <dbReference type="EMBL" id="KAF7782900.1"/>
    </source>
</evidence>
<dbReference type="SUPFAM" id="SSF46785">
    <property type="entry name" value="Winged helix' DNA-binding domain"/>
    <property type="match status" value="1"/>
</dbReference>
<evidence type="ECO:0000256" key="1">
    <source>
        <dbReference type="ARBA" id="ARBA00022603"/>
    </source>
</evidence>
<reference evidence="6 7" key="1">
    <citation type="journal article" name="Sci. Rep.">
        <title>Telomere-to-telomere assembled and centromere annotated genomes of the two main subspecies of the button mushroom Agaricus bisporus reveal especially polymorphic chromosome ends.</title>
        <authorList>
            <person name="Sonnenberg A.S.M."/>
            <person name="Sedaghat-Telgerd N."/>
            <person name="Lavrijssen B."/>
            <person name="Ohm R.A."/>
            <person name="Hendrickx P.M."/>
            <person name="Scholtmeijer K."/>
            <person name="Baars J.J.P."/>
            <person name="van Peer A."/>
        </authorList>
    </citation>
    <scope>NUCLEOTIDE SEQUENCE [LARGE SCALE GENOMIC DNA]</scope>
    <source>
        <strain evidence="6 7">H119_p4</strain>
    </source>
</reference>
<comment type="caution">
    <text evidence="6">The sequence shown here is derived from an EMBL/GenBank/DDBJ whole genome shotgun (WGS) entry which is preliminary data.</text>
</comment>
<protein>
    <recommendedName>
        <fullName evidence="8">O-methyltransferase domain-containing protein</fullName>
    </recommendedName>
</protein>
<dbReference type="InterPro" id="IPR036390">
    <property type="entry name" value="WH_DNA-bd_sf"/>
</dbReference>
<dbReference type="Pfam" id="PF08100">
    <property type="entry name" value="Dimerisation"/>
    <property type="match status" value="1"/>
</dbReference>
<dbReference type="PANTHER" id="PTHR43712">
    <property type="entry name" value="PUTATIVE (AFU_ORTHOLOGUE AFUA_4G14580)-RELATED"/>
    <property type="match status" value="1"/>
</dbReference>
<evidence type="ECO:0000256" key="2">
    <source>
        <dbReference type="ARBA" id="ARBA00022679"/>
    </source>
</evidence>
<proteinExistence type="predicted"/>
<dbReference type="EMBL" id="JABXXO010000003">
    <property type="protein sequence ID" value="KAF7782900.1"/>
    <property type="molecule type" value="Genomic_DNA"/>
</dbReference>
<dbReference type="GO" id="GO:0008171">
    <property type="term" value="F:O-methyltransferase activity"/>
    <property type="evidence" value="ECO:0007669"/>
    <property type="project" value="InterPro"/>
</dbReference>
<dbReference type="InterPro" id="IPR001077">
    <property type="entry name" value="COMT_C"/>
</dbReference>
<keyword evidence="2" id="KW-0808">Transferase</keyword>
<evidence type="ECO:0000259" key="4">
    <source>
        <dbReference type="Pfam" id="PF00891"/>
    </source>
</evidence>
<feature type="domain" description="O-methyltransferase dimerisation" evidence="5">
    <location>
        <begin position="77"/>
        <end position="152"/>
    </location>
</feature>
<dbReference type="SUPFAM" id="SSF53335">
    <property type="entry name" value="S-adenosyl-L-methionine-dependent methyltransferases"/>
    <property type="match status" value="1"/>
</dbReference>
<dbReference type="PROSITE" id="PS51683">
    <property type="entry name" value="SAM_OMT_II"/>
    <property type="match status" value="1"/>
</dbReference>
<evidence type="ECO:0000313" key="7">
    <source>
        <dbReference type="Proteomes" id="UP000629468"/>
    </source>
</evidence>
<evidence type="ECO:0000256" key="3">
    <source>
        <dbReference type="ARBA" id="ARBA00022691"/>
    </source>
</evidence>
<dbReference type="GO" id="GO:0032259">
    <property type="term" value="P:methylation"/>
    <property type="evidence" value="ECO:0007669"/>
    <property type="project" value="UniProtKB-KW"/>
</dbReference>
<dbReference type="Gene3D" id="1.10.10.10">
    <property type="entry name" value="Winged helix-like DNA-binding domain superfamily/Winged helix DNA-binding domain"/>
    <property type="match status" value="1"/>
</dbReference>
<evidence type="ECO:0008006" key="8">
    <source>
        <dbReference type="Google" id="ProtNLM"/>
    </source>
</evidence>
<dbReference type="InterPro" id="IPR016461">
    <property type="entry name" value="COMT-like"/>
</dbReference>
<keyword evidence="1" id="KW-0489">Methyltransferase</keyword>
<dbReference type="Pfam" id="PF00891">
    <property type="entry name" value="Methyltransf_2"/>
    <property type="match status" value="1"/>
</dbReference>
<name>A0A8H7F8S4_AGABI</name>
<dbReference type="Gene3D" id="3.40.50.150">
    <property type="entry name" value="Vaccinia Virus protein VP39"/>
    <property type="match status" value="1"/>
</dbReference>
<feature type="domain" description="O-methyltransferase C-terminal" evidence="4">
    <location>
        <begin position="213"/>
        <end position="423"/>
    </location>
</feature>
<organism evidence="6 7">
    <name type="scientific">Agaricus bisporus var. burnettii</name>
    <dbReference type="NCBI Taxonomy" id="192524"/>
    <lineage>
        <taxon>Eukaryota</taxon>
        <taxon>Fungi</taxon>
        <taxon>Dikarya</taxon>
        <taxon>Basidiomycota</taxon>
        <taxon>Agaricomycotina</taxon>
        <taxon>Agaricomycetes</taxon>
        <taxon>Agaricomycetidae</taxon>
        <taxon>Agaricales</taxon>
        <taxon>Agaricineae</taxon>
        <taxon>Agaricaceae</taxon>
        <taxon>Agaricus</taxon>
    </lineage>
</organism>
<dbReference type="InterPro" id="IPR029063">
    <property type="entry name" value="SAM-dependent_MTases_sf"/>
</dbReference>
<accession>A0A8H7F8S4</accession>
<dbReference type="AlphaFoldDB" id="A0A8H7F8S4"/>
<sequence>MASDNSVTSELRRLLSLIGEAVNIAERYISLPREDKRAVEQPTDPELRTSICTIEAACAQLCSLVARPDDILANKFLAFYEPACLQVALSNKVPDILQESPSGVSISELGRRTGVDEGKLGRILRLLAAKHVFQEVGPGTFVNNHLSRHLVSDNRLFNLGLGITGECFKAASSLSDTLNDPAMTASTSPLDSAFSKHFDCNSQFFDYYAGSSTEHESRASDFNDGMIAWSSVVEANAVVFDFPWNKLPAGTIVCDVGGGVGDISIQLAKCYPTLHLILHDLPKQVEDAEKRFWPKHCPEAIAEHRIKFIPLDFFKGCPKKHSDIYFMKNILHDWSDGDCIKILKNVEKVMGPSSRLLVHEFVIRPGYRVLEEEAKIAQAPVPLLSNFGEGRIRQHTMDINMMVIFNSRERTIEDFIYLGKAAGLEFVKLWETGEMGLVEFVQLRQCEGAASS</sequence>
<dbReference type="PANTHER" id="PTHR43712:SF2">
    <property type="entry name" value="O-METHYLTRANSFERASE CICE"/>
    <property type="match status" value="1"/>
</dbReference>